<reference evidence="2 3" key="1">
    <citation type="journal article" date="2019" name="Int. J. Syst. Evol. Microbiol.">
        <title>The Global Catalogue of Microorganisms (GCM) 10K type strain sequencing project: providing services to taxonomists for standard genome sequencing and annotation.</title>
        <authorList>
            <consortium name="The Broad Institute Genomics Platform"/>
            <consortium name="The Broad Institute Genome Sequencing Center for Infectious Disease"/>
            <person name="Wu L."/>
            <person name="Ma J."/>
        </authorList>
    </citation>
    <scope>NUCLEOTIDE SEQUENCE [LARGE SCALE GENOMIC DNA]</scope>
    <source>
        <strain evidence="2 3">JCM 12393</strain>
    </source>
</reference>
<feature type="compositionally biased region" description="Basic and acidic residues" evidence="1">
    <location>
        <begin position="60"/>
        <end position="71"/>
    </location>
</feature>
<protein>
    <submittedName>
        <fullName evidence="2">Uncharacterized protein</fullName>
    </submittedName>
</protein>
<name>A0ABN1Y3U4_9ACTN</name>
<keyword evidence="3" id="KW-1185">Reference proteome</keyword>
<dbReference type="Proteomes" id="UP001499863">
    <property type="component" value="Unassembled WGS sequence"/>
</dbReference>
<dbReference type="EMBL" id="BAAAKJ010000186">
    <property type="protein sequence ID" value="GAA1397212.1"/>
    <property type="molecule type" value="Genomic_DNA"/>
</dbReference>
<organism evidence="2 3">
    <name type="scientific">Kitasatospora putterlickiae</name>
    <dbReference type="NCBI Taxonomy" id="221725"/>
    <lineage>
        <taxon>Bacteria</taxon>
        <taxon>Bacillati</taxon>
        <taxon>Actinomycetota</taxon>
        <taxon>Actinomycetes</taxon>
        <taxon>Kitasatosporales</taxon>
        <taxon>Streptomycetaceae</taxon>
        <taxon>Kitasatospora</taxon>
    </lineage>
</organism>
<gene>
    <name evidence="2" type="ORF">GCM10009639_34320</name>
</gene>
<comment type="caution">
    <text evidence="2">The sequence shown here is derived from an EMBL/GenBank/DDBJ whole genome shotgun (WGS) entry which is preliminary data.</text>
</comment>
<evidence type="ECO:0000313" key="2">
    <source>
        <dbReference type="EMBL" id="GAA1397212.1"/>
    </source>
</evidence>
<feature type="region of interest" description="Disordered" evidence="1">
    <location>
        <begin position="51"/>
        <end position="71"/>
    </location>
</feature>
<dbReference type="RefSeq" id="WP_344335950.1">
    <property type="nucleotide sequence ID" value="NZ_BAAAKJ010000186.1"/>
</dbReference>
<sequence>MNEPNDTAPPGPGDEALARLADTLGQPPAGVLDAAKALFASMFAEGLVGTSDEDGEFEVDEARLDDEAGEA</sequence>
<accession>A0ABN1Y3U4</accession>
<evidence type="ECO:0000313" key="3">
    <source>
        <dbReference type="Proteomes" id="UP001499863"/>
    </source>
</evidence>
<evidence type="ECO:0000256" key="1">
    <source>
        <dbReference type="SAM" id="MobiDB-lite"/>
    </source>
</evidence>
<proteinExistence type="predicted"/>